<keyword evidence="4" id="KW-1185">Reference proteome</keyword>
<name>A0ABT1M3Z1_9MYCO</name>
<evidence type="ECO:0000313" key="3">
    <source>
        <dbReference type="EMBL" id="MCP9273881.1"/>
    </source>
</evidence>
<proteinExistence type="predicted"/>
<reference evidence="3 4" key="1">
    <citation type="submission" date="2022-06" db="EMBL/GenBank/DDBJ databases">
        <title>Mycolicibacterium sp. CAU 1645 isolated from seawater.</title>
        <authorList>
            <person name="Kim W."/>
        </authorList>
    </citation>
    <scope>NUCLEOTIDE SEQUENCE [LARGE SCALE GENOMIC DNA]</scope>
    <source>
        <strain evidence="3 4">CAU 1645</strain>
    </source>
</reference>
<feature type="region of interest" description="Disordered" evidence="1">
    <location>
        <begin position="96"/>
        <end position="153"/>
    </location>
</feature>
<dbReference type="RefSeq" id="WP_255061185.1">
    <property type="nucleotide sequence ID" value="NZ_JANDBD010000006.1"/>
</dbReference>
<feature type="transmembrane region" description="Helical" evidence="2">
    <location>
        <begin position="56"/>
        <end position="78"/>
    </location>
</feature>
<dbReference type="Proteomes" id="UP001651690">
    <property type="component" value="Unassembled WGS sequence"/>
</dbReference>
<dbReference type="InterPro" id="IPR038468">
    <property type="entry name" value="MmpS_C"/>
</dbReference>
<feature type="compositionally biased region" description="Low complexity" evidence="1">
    <location>
        <begin position="96"/>
        <end position="140"/>
    </location>
</feature>
<evidence type="ECO:0008006" key="5">
    <source>
        <dbReference type="Google" id="ProtNLM"/>
    </source>
</evidence>
<sequence length="240" mass="25078">MNRPYPTYSTNPRRTDGYRSHATEVIEDYDAYADDQSNDYLDDDVYSYVEPMDRRWIWVAGVAGAILLVAVICTVVILGGGDSGSVTATVVPPAPTTSAPAATTSAPPAPSTSAAPPSAPLPAETVTTVSPSPTAEVTPTVAPPPEAAPVSPRTVTYRVTGTRQLFDLVTVIYTDNQGALQTDVNVALPWTKQIVLDPGVELKSVTATSVTGQLNCSIANASGVLVAAQNNNTLITTCTQ</sequence>
<keyword evidence="2" id="KW-0812">Transmembrane</keyword>
<evidence type="ECO:0000313" key="4">
    <source>
        <dbReference type="Proteomes" id="UP001651690"/>
    </source>
</evidence>
<gene>
    <name evidence="3" type="ORF">NM203_16955</name>
</gene>
<evidence type="ECO:0000256" key="1">
    <source>
        <dbReference type="SAM" id="MobiDB-lite"/>
    </source>
</evidence>
<evidence type="ECO:0000256" key="2">
    <source>
        <dbReference type="SAM" id="Phobius"/>
    </source>
</evidence>
<dbReference type="EMBL" id="JANDBD010000006">
    <property type="protein sequence ID" value="MCP9273881.1"/>
    <property type="molecule type" value="Genomic_DNA"/>
</dbReference>
<accession>A0ABT1M3Z1</accession>
<keyword evidence="2" id="KW-0472">Membrane</keyword>
<protein>
    <recommendedName>
        <fullName evidence="5">MmpS3 protein</fullName>
    </recommendedName>
</protein>
<comment type="caution">
    <text evidence="3">The sequence shown here is derived from an EMBL/GenBank/DDBJ whole genome shotgun (WGS) entry which is preliminary data.</text>
</comment>
<keyword evidence="2" id="KW-1133">Transmembrane helix</keyword>
<organism evidence="3 4">
    <name type="scientific">Mycolicibacterium arenosum</name>
    <dbReference type="NCBI Taxonomy" id="2952157"/>
    <lineage>
        <taxon>Bacteria</taxon>
        <taxon>Bacillati</taxon>
        <taxon>Actinomycetota</taxon>
        <taxon>Actinomycetes</taxon>
        <taxon>Mycobacteriales</taxon>
        <taxon>Mycobacteriaceae</taxon>
        <taxon>Mycolicibacterium</taxon>
    </lineage>
</organism>
<dbReference type="Gene3D" id="2.60.40.2880">
    <property type="entry name" value="MmpS1-5, C-terminal soluble domain"/>
    <property type="match status" value="1"/>
</dbReference>